<evidence type="ECO:0000256" key="2">
    <source>
        <dbReference type="ARBA" id="ARBA00023125"/>
    </source>
</evidence>
<dbReference type="Pfam" id="PF00027">
    <property type="entry name" value="cNMP_binding"/>
    <property type="match status" value="1"/>
</dbReference>
<evidence type="ECO:0000256" key="3">
    <source>
        <dbReference type="ARBA" id="ARBA00023163"/>
    </source>
</evidence>
<gene>
    <name evidence="5" type="ORF">SCD90_09430</name>
</gene>
<dbReference type="InterPro" id="IPR036388">
    <property type="entry name" value="WH-like_DNA-bd_sf"/>
</dbReference>
<evidence type="ECO:0000256" key="1">
    <source>
        <dbReference type="ARBA" id="ARBA00023015"/>
    </source>
</evidence>
<sequence>MIANAHAGPLLRKLETIVTLTQGERDAIAGLPFMAREIKAGQDLVREHDRPSQCCLILEGHTFRYKLLADGKRQILSFHIAGDIPDLQSLHLRIMDHGLATLGAARVAFIPHEILRPFLHAHPRISDAFWRDTLIDAAIFREWVVNVGRRSAYSRLAHLLCENFVRMRAVGLAGPGSFEWPVTQEQLADATGLSAVHVNRTLTELRDHGLIDLARHKMVVKDWQGLQDAAGFEHTYLHLQTPPEENGTMAS</sequence>
<evidence type="ECO:0000259" key="4">
    <source>
        <dbReference type="PROSITE" id="PS51063"/>
    </source>
</evidence>
<dbReference type="Gene3D" id="2.60.120.10">
    <property type="entry name" value="Jelly Rolls"/>
    <property type="match status" value="1"/>
</dbReference>
<feature type="domain" description="HTH crp-type" evidence="4">
    <location>
        <begin position="150"/>
        <end position="224"/>
    </location>
</feature>
<dbReference type="SUPFAM" id="SSF46785">
    <property type="entry name" value="Winged helix' DNA-binding domain"/>
    <property type="match status" value="1"/>
</dbReference>
<evidence type="ECO:0000313" key="6">
    <source>
        <dbReference type="Proteomes" id="UP001274321"/>
    </source>
</evidence>
<dbReference type="Gene3D" id="1.10.10.10">
    <property type="entry name" value="Winged helix-like DNA-binding domain superfamily/Winged helix DNA-binding domain"/>
    <property type="match status" value="1"/>
</dbReference>
<keyword evidence="3" id="KW-0804">Transcription</keyword>
<dbReference type="InterPro" id="IPR000595">
    <property type="entry name" value="cNMP-bd_dom"/>
</dbReference>
<keyword evidence="6" id="KW-1185">Reference proteome</keyword>
<reference evidence="5 6" key="1">
    <citation type="submission" date="2023-11" db="EMBL/GenBank/DDBJ databases">
        <authorList>
            <person name="Bao R."/>
        </authorList>
    </citation>
    <scope>NUCLEOTIDE SEQUENCE [LARGE SCALE GENOMIC DNA]</scope>
    <source>
        <strain evidence="5 6">PJ23</strain>
    </source>
</reference>
<proteinExistence type="predicted"/>
<organism evidence="5 6">
    <name type="scientific">Terrihabitans rhizophilus</name>
    <dbReference type="NCBI Taxonomy" id="3092662"/>
    <lineage>
        <taxon>Bacteria</taxon>
        <taxon>Pseudomonadati</taxon>
        <taxon>Pseudomonadota</taxon>
        <taxon>Alphaproteobacteria</taxon>
        <taxon>Hyphomicrobiales</taxon>
        <taxon>Terrihabitans</taxon>
    </lineage>
</organism>
<dbReference type="InterPro" id="IPR012318">
    <property type="entry name" value="HTH_CRP"/>
</dbReference>
<dbReference type="SMART" id="SM00419">
    <property type="entry name" value="HTH_CRP"/>
    <property type="match status" value="1"/>
</dbReference>
<dbReference type="CDD" id="cd00038">
    <property type="entry name" value="CAP_ED"/>
    <property type="match status" value="1"/>
</dbReference>
<keyword evidence="1" id="KW-0805">Transcription regulation</keyword>
<dbReference type="Pfam" id="PF13545">
    <property type="entry name" value="HTH_Crp_2"/>
    <property type="match status" value="1"/>
</dbReference>
<protein>
    <submittedName>
        <fullName evidence="5">Crp/Fnr family transcriptional regulator</fullName>
    </submittedName>
</protein>
<comment type="caution">
    <text evidence="5">The sequence shown here is derived from an EMBL/GenBank/DDBJ whole genome shotgun (WGS) entry which is preliminary data.</text>
</comment>
<dbReference type="RefSeq" id="WP_319844418.1">
    <property type="nucleotide sequence ID" value="NZ_JAXAFJ010000005.1"/>
</dbReference>
<name>A0ABU4RN67_9HYPH</name>
<accession>A0ABU4RN67</accession>
<dbReference type="EMBL" id="JAXAFJ010000005">
    <property type="protein sequence ID" value="MDX6806286.1"/>
    <property type="molecule type" value="Genomic_DNA"/>
</dbReference>
<dbReference type="PROSITE" id="PS51063">
    <property type="entry name" value="HTH_CRP_2"/>
    <property type="match status" value="1"/>
</dbReference>
<evidence type="ECO:0000313" key="5">
    <source>
        <dbReference type="EMBL" id="MDX6806286.1"/>
    </source>
</evidence>
<dbReference type="InterPro" id="IPR014710">
    <property type="entry name" value="RmlC-like_jellyroll"/>
</dbReference>
<dbReference type="Proteomes" id="UP001274321">
    <property type="component" value="Unassembled WGS sequence"/>
</dbReference>
<dbReference type="SUPFAM" id="SSF51206">
    <property type="entry name" value="cAMP-binding domain-like"/>
    <property type="match status" value="1"/>
</dbReference>
<dbReference type="InterPro" id="IPR018490">
    <property type="entry name" value="cNMP-bd_dom_sf"/>
</dbReference>
<keyword evidence="2" id="KW-0238">DNA-binding</keyword>
<dbReference type="InterPro" id="IPR036390">
    <property type="entry name" value="WH_DNA-bd_sf"/>
</dbReference>